<reference evidence="2" key="1">
    <citation type="submission" date="2023-01" db="EMBL/GenBank/DDBJ databases">
        <title>Genome assembly of the deep-sea coral Lophelia pertusa.</title>
        <authorList>
            <person name="Herrera S."/>
            <person name="Cordes E."/>
        </authorList>
    </citation>
    <scope>NUCLEOTIDE SEQUENCE</scope>
    <source>
        <strain evidence="2">USNM1676648</strain>
        <tissue evidence="2">Polyp</tissue>
    </source>
</reference>
<sequence length="269" mass="30764">MSPQATLFAFILVVCGLSPLTDAQDAIHCENLEYTGPIRENQRMFTTVLQIEIAQLRKYMDQSIEDIKVDYVRKAFWNKQRWNPELRATLRRNLRRRRGRNGAFAWRIYALCLSQQYHFFLPEGETPSAYEQTLPLFRMYGQLYVDTLLDQIAVAKTKGKESLAVKQAEALIAKVKEFTEHAKMAFNLIVRHHLTPHIMPTKDNPDCEVLPGTNVKMCVCTLSIGPGKFDEIDVKGGPKDKTKNWCVGITYNARDSCKTTVSCVCEKIP</sequence>
<protein>
    <submittedName>
        <fullName evidence="2">Uncharacterized protein</fullName>
    </submittedName>
</protein>
<evidence type="ECO:0000313" key="2">
    <source>
        <dbReference type="EMBL" id="KAJ7388814.1"/>
    </source>
</evidence>
<gene>
    <name evidence="2" type="ORF">OS493_035371</name>
</gene>
<dbReference type="AlphaFoldDB" id="A0A9X0D8H9"/>
<evidence type="ECO:0000256" key="1">
    <source>
        <dbReference type="SAM" id="SignalP"/>
    </source>
</evidence>
<keyword evidence="1" id="KW-0732">Signal</keyword>
<comment type="caution">
    <text evidence="2">The sequence shown here is derived from an EMBL/GenBank/DDBJ whole genome shotgun (WGS) entry which is preliminary data.</text>
</comment>
<name>A0A9X0D8H9_9CNID</name>
<keyword evidence="3" id="KW-1185">Reference proteome</keyword>
<feature type="chain" id="PRO_5040896255" evidence="1">
    <location>
        <begin position="24"/>
        <end position="269"/>
    </location>
</feature>
<proteinExistence type="predicted"/>
<organism evidence="2 3">
    <name type="scientific">Desmophyllum pertusum</name>
    <dbReference type="NCBI Taxonomy" id="174260"/>
    <lineage>
        <taxon>Eukaryota</taxon>
        <taxon>Metazoa</taxon>
        <taxon>Cnidaria</taxon>
        <taxon>Anthozoa</taxon>
        <taxon>Hexacorallia</taxon>
        <taxon>Scleractinia</taxon>
        <taxon>Caryophylliina</taxon>
        <taxon>Caryophylliidae</taxon>
        <taxon>Desmophyllum</taxon>
    </lineage>
</organism>
<feature type="signal peptide" evidence="1">
    <location>
        <begin position="1"/>
        <end position="23"/>
    </location>
</feature>
<dbReference type="EMBL" id="MU825449">
    <property type="protein sequence ID" value="KAJ7388814.1"/>
    <property type="molecule type" value="Genomic_DNA"/>
</dbReference>
<accession>A0A9X0D8H9</accession>
<dbReference type="OrthoDB" id="5983158at2759"/>
<evidence type="ECO:0000313" key="3">
    <source>
        <dbReference type="Proteomes" id="UP001163046"/>
    </source>
</evidence>
<dbReference type="Proteomes" id="UP001163046">
    <property type="component" value="Unassembled WGS sequence"/>
</dbReference>